<dbReference type="AlphaFoldDB" id="A0AA38IHQ5"/>
<dbReference type="EMBL" id="JALNTZ010000004">
    <property type="protein sequence ID" value="KAJ3656170.1"/>
    <property type="molecule type" value="Genomic_DNA"/>
</dbReference>
<gene>
    <name evidence="1" type="ORF">Zmor_015267</name>
</gene>
<dbReference type="Proteomes" id="UP001168821">
    <property type="component" value="Unassembled WGS sequence"/>
</dbReference>
<proteinExistence type="predicted"/>
<comment type="caution">
    <text evidence="1">The sequence shown here is derived from an EMBL/GenBank/DDBJ whole genome shotgun (WGS) entry which is preliminary data.</text>
</comment>
<evidence type="ECO:0000313" key="2">
    <source>
        <dbReference type="Proteomes" id="UP001168821"/>
    </source>
</evidence>
<name>A0AA38IHQ5_9CUCU</name>
<protein>
    <submittedName>
        <fullName evidence="1">Uncharacterized protein</fullName>
    </submittedName>
</protein>
<sequence length="79" mass="8754">MRVVTLGRCYLLACDFLILGQRSNLFKLSLGLCLIGEEAPKLMGKNVKCELLSDVKRQEWETSQSLQIEGIDGAVNALI</sequence>
<keyword evidence="2" id="KW-1185">Reference proteome</keyword>
<reference evidence="1" key="1">
    <citation type="journal article" date="2023" name="G3 (Bethesda)">
        <title>Whole genome assemblies of Zophobas morio and Tenebrio molitor.</title>
        <authorList>
            <person name="Kaur S."/>
            <person name="Stinson S.A."/>
            <person name="diCenzo G.C."/>
        </authorList>
    </citation>
    <scope>NUCLEOTIDE SEQUENCE</scope>
    <source>
        <strain evidence="1">QUZm001</strain>
    </source>
</reference>
<organism evidence="1 2">
    <name type="scientific">Zophobas morio</name>
    <dbReference type="NCBI Taxonomy" id="2755281"/>
    <lineage>
        <taxon>Eukaryota</taxon>
        <taxon>Metazoa</taxon>
        <taxon>Ecdysozoa</taxon>
        <taxon>Arthropoda</taxon>
        <taxon>Hexapoda</taxon>
        <taxon>Insecta</taxon>
        <taxon>Pterygota</taxon>
        <taxon>Neoptera</taxon>
        <taxon>Endopterygota</taxon>
        <taxon>Coleoptera</taxon>
        <taxon>Polyphaga</taxon>
        <taxon>Cucujiformia</taxon>
        <taxon>Tenebrionidae</taxon>
        <taxon>Zophobas</taxon>
    </lineage>
</organism>
<evidence type="ECO:0000313" key="1">
    <source>
        <dbReference type="EMBL" id="KAJ3656170.1"/>
    </source>
</evidence>
<accession>A0AA38IHQ5</accession>